<keyword evidence="3" id="KW-1185">Reference proteome</keyword>
<dbReference type="SUPFAM" id="SSF88723">
    <property type="entry name" value="PIN domain-like"/>
    <property type="match status" value="1"/>
</dbReference>
<accession>A0A2S9Q4D0</accession>
<evidence type="ECO:0000259" key="1">
    <source>
        <dbReference type="Pfam" id="PF01850"/>
    </source>
</evidence>
<organism evidence="2 3">
    <name type="scientific">Labrys okinawensis</name>
    <dbReference type="NCBI Taxonomy" id="346911"/>
    <lineage>
        <taxon>Bacteria</taxon>
        <taxon>Pseudomonadati</taxon>
        <taxon>Pseudomonadota</taxon>
        <taxon>Alphaproteobacteria</taxon>
        <taxon>Hyphomicrobiales</taxon>
        <taxon>Xanthobacteraceae</taxon>
        <taxon>Labrys</taxon>
    </lineage>
</organism>
<sequence length="133" mass="15001">MSGDFFDTNILLYLASSDTSKADRAEELLLTGGTISVQVLNEIANVTHRKLTMSWQETRQFLSPLRSLLQVIPNTVEIHETGIDLAERYKLSVYDAMIVAAALINDCDRLWSEDMQNGLFVEGRLRIVNPFLP</sequence>
<dbReference type="InterPro" id="IPR002716">
    <property type="entry name" value="PIN_dom"/>
</dbReference>
<dbReference type="CDD" id="cd18692">
    <property type="entry name" value="PIN_VapC-like"/>
    <property type="match status" value="1"/>
</dbReference>
<protein>
    <submittedName>
        <fullName evidence="2">VapC toxin family PIN domain ribonuclease</fullName>
    </submittedName>
</protein>
<dbReference type="InterPro" id="IPR052106">
    <property type="entry name" value="PINc/VapC_TA"/>
</dbReference>
<dbReference type="Proteomes" id="UP000237682">
    <property type="component" value="Unassembled WGS sequence"/>
</dbReference>
<name>A0A2S9Q4D0_9HYPH</name>
<dbReference type="EMBL" id="PUEJ01000015">
    <property type="protein sequence ID" value="PRH84201.1"/>
    <property type="molecule type" value="Genomic_DNA"/>
</dbReference>
<gene>
    <name evidence="2" type="ORF">C5L14_28365</name>
</gene>
<reference evidence="2 3" key="1">
    <citation type="submission" date="2018-02" db="EMBL/GenBank/DDBJ databases">
        <title>Whole genome sequencing of endophytic bacterium.</title>
        <authorList>
            <person name="Eedara R."/>
            <person name="Podile A.R."/>
        </authorList>
    </citation>
    <scope>NUCLEOTIDE SEQUENCE [LARGE SCALE GENOMIC DNA]</scope>
    <source>
        <strain evidence="2 3">RP1T</strain>
    </source>
</reference>
<dbReference type="RefSeq" id="WP_105865411.1">
    <property type="nucleotide sequence ID" value="NZ_PUEJ01000015.1"/>
</dbReference>
<dbReference type="PANTHER" id="PTHR38826:SF5">
    <property type="entry name" value="RIBONUCLEASE VAPC13"/>
    <property type="match status" value="1"/>
</dbReference>
<evidence type="ECO:0000313" key="2">
    <source>
        <dbReference type="EMBL" id="PRH84201.1"/>
    </source>
</evidence>
<dbReference type="AlphaFoldDB" id="A0A2S9Q4D0"/>
<dbReference type="PANTHER" id="PTHR38826">
    <property type="entry name" value="RIBONUCLEASE VAPC13"/>
    <property type="match status" value="1"/>
</dbReference>
<proteinExistence type="predicted"/>
<feature type="domain" description="PIN" evidence="1">
    <location>
        <begin position="5"/>
        <end position="114"/>
    </location>
</feature>
<evidence type="ECO:0000313" key="3">
    <source>
        <dbReference type="Proteomes" id="UP000237682"/>
    </source>
</evidence>
<dbReference type="Gene3D" id="3.40.50.1010">
    <property type="entry name" value="5'-nuclease"/>
    <property type="match status" value="1"/>
</dbReference>
<dbReference type="Pfam" id="PF01850">
    <property type="entry name" value="PIN"/>
    <property type="match status" value="1"/>
</dbReference>
<dbReference type="InterPro" id="IPR029060">
    <property type="entry name" value="PIN-like_dom_sf"/>
</dbReference>
<dbReference type="OrthoDB" id="163436at2"/>
<comment type="caution">
    <text evidence="2">The sequence shown here is derived from an EMBL/GenBank/DDBJ whole genome shotgun (WGS) entry which is preliminary data.</text>
</comment>